<dbReference type="Proteomes" id="UP000887159">
    <property type="component" value="Unassembled WGS sequence"/>
</dbReference>
<accession>A0A8X6RW73</accession>
<proteinExistence type="predicted"/>
<evidence type="ECO:0000313" key="1">
    <source>
        <dbReference type="EMBL" id="GFY01336.1"/>
    </source>
</evidence>
<organism evidence="1 2">
    <name type="scientific">Trichonephila clavipes</name>
    <name type="common">Golden silk orbweaver</name>
    <name type="synonym">Nephila clavipes</name>
    <dbReference type="NCBI Taxonomy" id="2585209"/>
    <lineage>
        <taxon>Eukaryota</taxon>
        <taxon>Metazoa</taxon>
        <taxon>Ecdysozoa</taxon>
        <taxon>Arthropoda</taxon>
        <taxon>Chelicerata</taxon>
        <taxon>Arachnida</taxon>
        <taxon>Araneae</taxon>
        <taxon>Araneomorphae</taxon>
        <taxon>Entelegynae</taxon>
        <taxon>Araneoidea</taxon>
        <taxon>Nephilidae</taxon>
        <taxon>Trichonephila</taxon>
    </lineage>
</organism>
<evidence type="ECO:0000313" key="2">
    <source>
        <dbReference type="Proteomes" id="UP000887159"/>
    </source>
</evidence>
<gene>
    <name evidence="1" type="ORF">TNCV_5078021</name>
</gene>
<comment type="caution">
    <text evidence="1">The sequence shown here is derived from an EMBL/GenBank/DDBJ whole genome shotgun (WGS) entry which is preliminary data.</text>
</comment>
<reference evidence="1" key="1">
    <citation type="submission" date="2020-08" db="EMBL/GenBank/DDBJ databases">
        <title>Multicomponent nature underlies the extraordinary mechanical properties of spider dragline silk.</title>
        <authorList>
            <person name="Kono N."/>
            <person name="Nakamura H."/>
            <person name="Mori M."/>
            <person name="Yoshida Y."/>
            <person name="Ohtoshi R."/>
            <person name="Malay A.D."/>
            <person name="Moran D.A.P."/>
            <person name="Tomita M."/>
            <person name="Numata K."/>
            <person name="Arakawa K."/>
        </authorList>
    </citation>
    <scope>NUCLEOTIDE SEQUENCE</scope>
</reference>
<keyword evidence="2" id="KW-1185">Reference proteome</keyword>
<protein>
    <submittedName>
        <fullName evidence="1">Uncharacterized protein</fullName>
    </submittedName>
</protein>
<name>A0A8X6RW73_TRICX</name>
<dbReference type="EMBL" id="BMAU01021225">
    <property type="protein sequence ID" value="GFY01336.1"/>
    <property type="molecule type" value="Genomic_DNA"/>
</dbReference>
<sequence length="128" mass="14840">MIHLSRKTEVNQPSRLLSCVHGRSPLILARLGSCSPLMAWSISSSPRWDGCQSLTLSWQLLSPSLNLRNHRRHPHKLDEQYDILRWPYSFYRTRMTMSHILLLAFHVTPSEIFSPAMINCVKHNAFIC</sequence>
<dbReference type="AlphaFoldDB" id="A0A8X6RW73"/>